<feature type="transmembrane region" description="Helical" evidence="1">
    <location>
        <begin position="29"/>
        <end position="51"/>
    </location>
</feature>
<organism evidence="2">
    <name type="scientific">Siphoviridae sp. ctet217</name>
    <dbReference type="NCBI Taxonomy" id="2826409"/>
    <lineage>
        <taxon>Viruses</taxon>
        <taxon>Duplodnaviria</taxon>
        <taxon>Heunggongvirae</taxon>
        <taxon>Uroviricota</taxon>
        <taxon>Caudoviricetes</taxon>
    </lineage>
</organism>
<accession>A0A8S5MFB7</accession>
<dbReference type="EMBL" id="BK014887">
    <property type="protein sequence ID" value="DAD80767.1"/>
    <property type="molecule type" value="Genomic_DNA"/>
</dbReference>
<keyword evidence="1" id="KW-0472">Membrane</keyword>
<name>A0A8S5MFB7_9CAUD</name>
<sequence>MSRVEISRTRKLKRKAFWKEFNKNFIKKYLKFLGFSALAIVGIIAFMHLWIGAVNQHMDKVEAIRQGVVFDD</sequence>
<keyword evidence="1" id="KW-1133">Transmembrane helix</keyword>
<proteinExistence type="predicted"/>
<reference evidence="2" key="1">
    <citation type="journal article" date="2021" name="Proc. Natl. Acad. Sci. U.S.A.">
        <title>A Catalog of Tens of Thousands of Viruses from Human Metagenomes Reveals Hidden Associations with Chronic Diseases.</title>
        <authorList>
            <person name="Tisza M.J."/>
            <person name="Buck C.B."/>
        </authorList>
    </citation>
    <scope>NUCLEOTIDE SEQUENCE</scope>
    <source>
        <strain evidence="2">Ctet217</strain>
    </source>
</reference>
<protein>
    <submittedName>
        <fullName evidence="2">PET assembly of cytochrome c oxidase, mitochondrial</fullName>
    </submittedName>
</protein>
<evidence type="ECO:0000313" key="2">
    <source>
        <dbReference type="EMBL" id="DAD80767.1"/>
    </source>
</evidence>
<keyword evidence="1" id="KW-0812">Transmembrane</keyword>
<evidence type="ECO:0000256" key="1">
    <source>
        <dbReference type="SAM" id="Phobius"/>
    </source>
</evidence>